<proteinExistence type="predicted"/>
<dbReference type="AlphaFoldDB" id="A0A9N9FU77"/>
<evidence type="ECO:0000313" key="3">
    <source>
        <dbReference type="Proteomes" id="UP000789342"/>
    </source>
</evidence>
<keyword evidence="3" id="KW-1185">Reference proteome</keyword>
<feature type="region of interest" description="Disordered" evidence="1">
    <location>
        <begin position="1"/>
        <end position="24"/>
    </location>
</feature>
<sequence>MDNNTSNPKTLRKRNSRMRESNEQRQIRLAYIERNHRSSTIQTRLNQAISINEIEQWQHQDIRSPATSIREKEHCQHNSNNATSIECKQHQWQDSYNSATAINVNEQSQSQEF</sequence>
<gene>
    <name evidence="2" type="ORF">AMORRO_LOCUS5823</name>
</gene>
<feature type="region of interest" description="Disordered" evidence="1">
    <location>
        <begin position="63"/>
        <end position="82"/>
    </location>
</feature>
<dbReference type="Proteomes" id="UP000789342">
    <property type="component" value="Unassembled WGS sequence"/>
</dbReference>
<name>A0A9N9FU77_9GLOM</name>
<comment type="caution">
    <text evidence="2">The sequence shown here is derived from an EMBL/GenBank/DDBJ whole genome shotgun (WGS) entry which is preliminary data.</text>
</comment>
<organism evidence="2 3">
    <name type="scientific">Acaulospora morrowiae</name>
    <dbReference type="NCBI Taxonomy" id="94023"/>
    <lineage>
        <taxon>Eukaryota</taxon>
        <taxon>Fungi</taxon>
        <taxon>Fungi incertae sedis</taxon>
        <taxon>Mucoromycota</taxon>
        <taxon>Glomeromycotina</taxon>
        <taxon>Glomeromycetes</taxon>
        <taxon>Diversisporales</taxon>
        <taxon>Acaulosporaceae</taxon>
        <taxon>Acaulospora</taxon>
    </lineage>
</organism>
<dbReference type="EMBL" id="CAJVPV010003647">
    <property type="protein sequence ID" value="CAG8556651.1"/>
    <property type="molecule type" value="Genomic_DNA"/>
</dbReference>
<evidence type="ECO:0000313" key="2">
    <source>
        <dbReference type="EMBL" id="CAG8556651.1"/>
    </source>
</evidence>
<feature type="non-terminal residue" evidence="2">
    <location>
        <position position="1"/>
    </location>
</feature>
<protein>
    <submittedName>
        <fullName evidence="2">10897_t:CDS:1</fullName>
    </submittedName>
</protein>
<accession>A0A9N9FU77</accession>
<reference evidence="2" key="1">
    <citation type="submission" date="2021-06" db="EMBL/GenBank/DDBJ databases">
        <authorList>
            <person name="Kallberg Y."/>
            <person name="Tangrot J."/>
            <person name="Rosling A."/>
        </authorList>
    </citation>
    <scope>NUCLEOTIDE SEQUENCE</scope>
    <source>
        <strain evidence="2">CL551</strain>
    </source>
</reference>
<evidence type="ECO:0000256" key="1">
    <source>
        <dbReference type="SAM" id="MobiDB-lite"/>
    </source>
</evidence>